<dbReference type="GO" id="GO:0005783">
    <property type="term" value="C:endoplasmic reticulum"/>
    <property type="evidence" value="ECO:0007669"/>
    <property type="project" value="TreeGrafter"/>
</dbReference>
<keyword evidence="7" id="KW-1133">Transmembrane helix</keyword>
<dbReference type="EMBL" id="CAJNOO010001598">
    <property type="protein sequence ID" value="CAF1175682.1"/>
    <property type="molecule type" value="Genomic_DNA"/>
</dbReference>
<dbReference type="PROSITE" id="PS50275">
    <property type="entry name" value="SAC"/>
    <property type="match status" value="1"/>
</dbReference>
<evidence type="ECO:0000256" key="4">
    <source>
        <dbReference type="ARBA" id="ARBA00040795"/>
    </source>
</evidence>
<evidence type="ECO:0000313" key="9">
    <source>
        <dbReference type="EMBL" id="CAF1175682.1"/>
    </source>
</evidence>
<keyword evidence="7" id="KW-0812">Transmembrane</keyword>
<evidence type="ECO:0000256" key="1">
    <source>
        <dbReference type="ARBA" id="ARBA00013038"/>
    </source>
</evidence>
<dbReference type="PANTHER" id="PTHR45662:SF2">
    <property type="entry name" value="PHOSPHATIDYLINOSITOL-3-PHOSPHATASE SAC1"/>
    <property type="match status" value="1"/>
</dbReference>
<protein>
    <recommendedName>
        <fullName evidence="4">Phosphatidylinositol-3-phosphatase SAC1</fullName>
        <ecNumber evidence="1">3.1.3.64</ecNumber>
    </recommendedName>
    <alternativeName>
        <fullName evidence="6">Phosphatidylinositol-4-phosphate phosphatase</fullName>
    </alternativeName>
    <alternativeName>
        <fullName evidence="5">Suppressor of actin mutations 1-like protein</fullName>
    </alternativeName>
</protein>
<dbReference type="EMBL" id="CAJNOU010001533">
    <property type="protein sequence ID" value="CAF1218067.1"/>
    <property type="molecule type" value="Genomic_DNA"/>
</dbReference>
<feature type="transmembrane region" description="Helical" evidence="7">
    <location>
        <begin position="545"/>
        <end position="565"/>
    </location>
</feature>
<dbReference type="Pfam" id="PF02383">
    <property type="entry name" value="Syja_N"/>
    <property type="match status" value="1"/>
</dbReference>
<dbReference type="AlphaFoldDB" id="A0A814XQ92"/>
<dbReference type="InterPro" id="IPR002013">
    <property type="entry name" value="SAC_dom"/>
</dbReference>
<evidence type="ECO:0000313" key="10">
    <source>
        <dbReference type="EMBL" id="CAF1218067.1"/>
    </source>
</evidence>
<feature type="transmembrane region" description="Helical" evidence="7">
    <location>
        <begin position="577"/>
        <end position="595"/>
    </location>
</feature>
<dbReference type="EC" id="3.1.3.64" evidence="1"/>
<dbReference type="Proteomes" id="UP000663874">
    <property type="component" value="Unassembled WGS sequence"/>
</dbReference>
<dbReference type="PANTHER" id="PTHR45662">
    <property type="entry name" value="PHOSPHATIDYLINOSITIDE PHOSPHATASE SAC1"/>
    <property type="match status" value="1"/>
</dbReference>
<dbReference type="GO" id="GO:0046856">
    <property type="term" value="P:phosphatidylinositol dephosphorylation"/>
    <property type="evidence" value="ECO:0007669"/>
    <property type="project" value="TreeGrafter"/>
</dbReference>
<evidence type="ECO:0000256" key="3">
    <source>
        <dbReference type="ARBA" id="ARBA00036807"/>
    </source>
</evidence>
<evidence type="ECO:0000313" key="11">
    <source>
        <dbReference type="EMBL" id="CAF3661275.1"/>
    </source>
</evidence>
<evidence type="ECO:0000256" key="2">
    <source>
        <dbReference type="ARBA" id="ARBA00036631"/>
    </source>
</evidence>
<organism evidence="10 12">
    <name type="scientific">Rotaria sordida</name>
    <dbReference type="NCBI Taxonomy" id="392033"/>
    <lineage>
        <taxon>Eukaryota</taxon>
        <taxon>Metazoa</taxon>
        <taxon>Spiralia</taxon>
        <taxon>Gnathifera</taxon>
        <taxon>Rotifera</taxon>
        <taxon>Eurotatoria</taxon>
        <taxon>Bdelloidea</taxon>
        <taxon>Philodinida</taxon>
        <taxon>Philodinidae</taxon>
        <taxon>Rotaria</taxon>
    </lineage>
</organism>
<dbReference type="GO" id="GO:0043812">
    <property type="term" value="F:phosphatidylinositol-4-phosphate phosphatase activity"/>
    <property type="evidence" value="ECO:0007669"/>
    <property type="project" value="TreeGrafter"/>
</dbReference>
<dbReference type="OrthoDB" id="405996at2759"/>
<evidence type="ECO:0000313" key="12">
    <source>
        <dbReference type="Proteomes" id="UP000663889"/>
    </source>
</evidence>
<evidence type="ECO:0000256" key="6">
    <source>
        <dbReference type="ARBA" id="ARBA00041911"/>
    </source>
</evidence>
<proteinExistence type="predicted"/>
<dbReference type="EMBL" id="CAJOBE010000575">
    <property type="protein sequence ID" value="CAF3661275.1"/>
    <property type="molecule type" value="Genomic_DNA"/>
</dbReference>
<name>A0A814XQ92_9BILA</name>
<comment type="caution">
    <text evidence="10">The sequence shown here is derived from an EMBL/GenBank/DDBJ whole genome shotgun (WGS) entry which is preliminary data.</text>
</comment>
<dbReference type="Proteomes" id="UP000663882">
    <property type="component" value="Unassembled WGS sequence"/>
</dbReference>
<dbReference type="GO" id="GO:0004438">
    <property type="term" value="F:phosphatidylinositol-3-phosphate phosphatase activity"/>
    <property type="evidence" value="ECO:0007669"/>
    <property type="project" value="UniProtKB-EC"/>
</dbReference>
<keyword evidence="7" id="KW-0472">Membrane</keyword>
<reference evidence="10" key="1">
    <citation type="submission" date="2021-02" db="EMBL/GenBank/DDBJ databases">
        <authorList>
            <person name="Nowell W R."/>
        </authorList>
    </citation>
    <scope>NUCLEOTIDE SEQUENCE</scope>
</reference>
<dbReference type="Proteomes" id="UP000663889">
    <property type="component" value="Unassembled WGS sequence"/>
</dbReference>
<comment type="catalytic activity">
    <reaction evidence="2">
        <text>a 1,2-diacyl-sn-glycero-3-phospho-(1D-myo-inositol-3-phosphate) + H2O = a 1,2-diacyl-sn-glycero-3-phospho-(1D-myo-inositol) + phosphate</text>
        <dbReference type="Rhea" id="RHEA:12316"/>
        <dbReference type="ChEBI" id="CHEBI:15377"/>
        <dbReference type="ChEBI" id="CHEBI:43474"/>
        <dbReference type="ChEBI" id="CHEBI:57880"/>
        <dbReference type="ChEBI" id="CHEBI:58088"/>
        <dbReference type="EC" id="3.1.3.64"/>
    </reaction>
    <physiologicalReaction direction="left-to-right" evidence="2">
        <dbReference type="Rhea" id="RHEA:12317"/>
    </physiologicalReaction>
</comment>
<gene>
    <name evidence="11" type="ORF">FNK824_LOCUS6574</name>
    <name evidence="9" type="ORF">RFH988_LOCUS23224</name>
    <name evidence="10" type="ORF">SEV965_LOCUS22030</name>
</gene>
<sequence>MAMSLGNNASIWSWSDANGKLQQNIVDNYTLHLLSDYFIIQPMVRDAKECLVIDRTTEEIQIQNVLPNVNGALRRSIHGIIGIINLISGPYLIVITSKQRIGDIDGHAIYKVQTTDIIPYARNMSHLNEHQIKYNTKYLSMVELVLRTEAFYFSYSYDITHTFQRLQSSTSDFYTMPFIERADQRFVWNRYLLSSFVKNRTIARFALPLIHGFVALHTLNINGRSLNYGVISRRSTQRAGTRLFIRGIDDDGRVANYVETEQILQLDDVACSYIQIRGSVPCYWTQLPDLRYKPKATVLPSNNHMIAFRQHFEEQEYYYGKQFLISLTNHHGAEGRLNAKYRELCEGSQNKYLKFEDFDFHKECAGMRYDRLTILLARIVADQDDYSYFAVTKNGTLHCQQTGVFRTNCIDCLDRTNVVQSLFAKRILEEQLQRYNIIQYRETIDSYKQLSNIFKNIWADNADVISLQYAGTGALKTDYTRTGQRSTMGLFKDGYNSCMRYVLNNFYDGFRQDGIDLFLGNYRISSDEGRTPESCPISKELSKKFLALPITMFLAFSMCIINLLIPAASFREQMTYVLFWGAATISTLAITIFWGQELVDAPKLYSKVKRD</sequence>
<comment type="catalytic activity">
    <reaction evidence="3">
        <text>a 1,2-diacyl-sn-glycero-3-phospho-(1D-myo-inositol 4-phosphate) + H2O = a 1,2-diacyl-sn-glycero-3-phospho-(1D-myo-inositol) + phosphate</text>
        <dbReference type="Rhea" id="RHEA:55652"/>
        <dbReference type="ChEBI" id="CHEBI:15377"/>
        <dbReference type="ChEBI" id="CHEBI:43474"/>
        <dbReference type="ChEBI" id="CHEBI:57880"/>
        <dbReference type="ChEBI" id="CHEBI:58178"/>
    </reaction>
    <physiologicalReaction direction="left-to-right" evidence="3">
        <dbReference type="Rhea" id="RHEA:55653"/>
    </physiologicalReaction>
</comment>
<feature type="domain" description="SAC" evidence="8">
    <location>
        <begin position="142"/>
        <end position="471"/>
    </location>
</feature>
<evidence type="ECO:0000259" key="8">
    <source>
        <dbReference type="PROSITE" id="PS50275"/>
    </source>
</evidence>
<evidence type="ECO:0000256" key="5">
    <source>
        <dbReference type="ARBA" id="ARBA00041396"/>
    </source>
</evidence>
<accession>A0A814XQ92</accession>
<evidence type="ECO:0000256" key="7">
    <source>
        <dbReference type="SAM" id="Phobius"/>
    </source>
</evidence>